<feature type="signal peptide" evidence="12">
    <location>
        <begin position="1"/>
        <end position="19"/>
    </location>
</feature>
<evidence type="ECO:0000256" key="6">
    <source>
        <dbReference type="ARBA" id="ARBA00023077"/>
    </source>
</evidence>
<keyword evidence="8 15" id="KW-0675">Receptor</keyword>
<reference evidence="15 16" key="1">
    <citation type="submission" date="2018-08" db="EMBL/GenBank/DDBJ databases">
        <title>Pallidiluteibacterium maritimus gen. nov., sp. nov., isolated from coastal sediment.</title>
        <authorList>
            <person name="Zhou L.Y."/>
        </authorList>
    </citation>
    <scope>NUCLEOTIDE SEQUENCE [LARGE SCALE GENOMIC DNA]</scope>
    <source>
        <strain evidence="15 16">XSD2</strain>
    </source>
</reference>
<dbReference type="Pfam" id="PF07715">
    <property type="entry name" value="Plug"/>
    <property type="match status" value="1"/>
</dbReference>
<feature type="domain" description="TonB-dependent receptor plug" evidence="14">
    <location>
        <begin position="140"/>
        <end position="220"/>
    </location>
</feature>
<name>A0A399SQB7_9BACT</name>
<organism evidence="15 16">
    <name type="scientific">Maribellus luteus</name>
    <dbReference type="NCBI Taxonomy" id="2305463"/>
    <lineage>
        <taxon>Bacteria</taxon>
        <taxon>Pseudomonadati</taxon>
        <taxon>Bacteroidota</taxon>
        <taxon>Bacteroidia</taxon>
        <taxon>Marinilabiliales</taxon>
        <taxon>Prolixibacteraceae</taxon>
        <taxon>Maribellus</taxon>
    </lineage>
</organism>
<dbReference type="Pfam" id="PF13715">
    <property type="entry name" value="CarbopepD_reg_2"/>
    <property type="match status" value="1"/>
</dbReference>
<dbReference type="Gene3D" id="2.170.130.10">
    <property type="entry name" value="TonB-dependent receptor, plug domain"/>
    <property type="match status" value="1"/>
</dbReference>
<evidence type="ECO:0000256" key="1">
    <source>
        <dbReference type="ARBA" id="ARBA00004571"/>
    </source>
</evidence>
<keyword evidence="6 11" id="KW-0798">TonB box</keyword>
<dbReference type="PROSITE" id="PS52016">
    <property type="entry name" value="TONB_DEPENDENT_REC_3"/>
    <property type="match status" value="1"/>
</dbReference>
<dbReference type="InterPro" id="IPR000531">
    <property type="entry name" value="Beta-barrel_TonB"/>
</dbReference>
<evidence type="ECO:0000256" key="12">
    <source>
        <dbReference type="SAM" id="SignalP"/>
    </source>
</evidence>
<evidence type="ECO:0000256" key="11">
    <source>
        <dbReference type="RuleBase" id="RU003357"/>
    </source>
</evidence>
<evidence type="ECO:0000259" key="13">
    <source>
        <dbReference type="Pfam" id="PF00593"/>
    </source>
</evidence>
<evidence type="ECO:0000256" key="9">
    <source>
        <dbReference type="ARBA" id="ARBA00023237"/>
    </source>
</evidence>
<keyword evidence="4 10" id="KW-0812">Transmembrane</keyword>
<dbReference type="SUPFAM" id="SSF56935">
    <property type="entry name" value="Porins"/>
    <property type="match status" value="1"/>
</dbReference>
<dbReference type="InterPro" id="IPR036942">
    <property type="entry name" value="Beta-barrel_TonB_sf"/>
</dbReference>
<evidence type="ECO:0000256" key="7">
    <source>
        <dbReference type="ARBA" id="ARBA00023136"/>
    </source>
</evidence>
<keyword evidence="7 10" id="KW-0472">Membrane</keyword>
<protein>
    <submittedName>
        <fullName evidence="15">TonB-dependent receptor</fullName>
    </submittedName>
</protein>
<feature type="chain" id="PRO_5017380578" evidence="12">
    <location>
        <begin position="20"/>
        <end position="782"/>
    </location>
</feature>
<evidence type="ECO:0000256" key="4">
    <source>
        <dbReference type="ARBA" id="ARBA00022692"/>
    </source>
</evidence>
<dbReference type="InterPro" id="IPR039426">
    <property type="entry name" value="TonB-dep_rcpt-like"/>
</dbReference>
<dbReference type="PANTHER" id="PTHR30069">
    <property type="entry name" value="TONB-DEPENDENT OUTER MEMBRANE RECEPTOR"/>
    <property type="match status" value="1"/>
</dbReference>
<dbReference type="OrthoDB" id="9803050at2"/>
<dbReference type="InterPro" id="IPR008969">
    <property type="entry name" value="CarboxyPept-like_regulatory"/>
</dbReference>
<dbReference type="Proteomes" id="UP000265926">
    <property type="component" value="Unassembled WGS sequence"/>
</dbReference>
<keyword evidence="16" id="KW-1185">Reference proteome</keyword>
<keyword evidence="2 10" id="KW-0813">Transport</keyword>
<comment type="caution">
    <text evidence="15">The sequence shown here is derived from an EMBL/GenBank/DDBJ whole genome shotgun (WGS) entry which is preliminary data.</text>
</comment>
<keyword evidence="9 10" id="KW-0998">Cell outer membrane</keyword>
<evidence type="ECO:0000256" key="5">
    <source>
        <dbReference type="ARBA" id="ARBA00022729"/>
    </source>
</evidence>
<sequence>MLKLKILTLMLLCAVLAKAQEITLSGYLKDASNGEALIGATLFVPELKQGTASNAYGFYSLTIPKGNYTIRVSFIGYHPHEQKLEARESVTRDFSLSGLSEQIEEVTVRGEAADANVQRVEMGMTTLPVKTIQKLPAFMGEVDVIRTIQLLPGIQSGGEASSGLYVRGGGPDENLMILDEAPVYNASHLLGFFSVFNSNAIKDIQVYKSGIPAEYGGKASSVIDIRQKDGNSKQLALDGGIGNLSSRLTIEGPIIKDRWSFLIAGRRTYYDVLGKAMGLEELKDNTLYFYDLNGKSNFIINDKNRIYLSAYNGKDVFELGESLYMRWGNTTATLRWNHIYGDKLFMNVSAIYSKYRYNLGVPGENADNFDWSSQIRDYNLKLDFTYYFNPRNTFKFGANTILHNFKPGQVLTNGENSMFNDLELTEYNTRENAVYLSNEQQFSERLSVQYGVRLSHFQQIGEGEVNIYENPDQPDKDEVLETIHYGKGDKIGDAFVHLEPRVGMKFSLDRASSVKASYNRMVQNLHLISNTQSPSPLDIWLPSSTYIKPLIVDQVSMGYFRNFKNNMWETSVEVYYKDMQNVLDYKEGAELFLNENIETELLHGTGESKGLEVLAKKAKGQLTGWVGYTWSKTTRKIEGINNGNPYPSDYDRTHDLSVVGNYELNKRWNLAANFVYSTGSPISYPVAKYTVQGNQVFEYSARNSNRLPDYNRLDLSATYDFKKNEHRRFKQSINFSIYNVYARRNAYSITPEANEDNPNQTQFVRLSIIGSAIPSITYNVKF</sequence>
<dbReference type="InterPro" id="IPR037066">
    <property type="entry name" value="Plug_dom_sf"/>
</dbReference>
<dbReference type="AlphaFoldDB" id="A0A399SQB7"/>
<evidence type="ECO:0000256" key="2">
    <source>
        <dbReference type="ARBA" id="ARBA00022448"/>
    </source>
</evidence>
<proteinExistence type="inferred from homology"/>
<evidence type="ECO:0000256" key="10">
    <source>
        <dbReference type="PROSITE-ProRule" id="PRU01360"/>
    </source>
</evidence>
<dbReference type="Gene3D" id="2.60.40.1120">
    <property type="entry name" value="Carboxypeptidase-like, regulatory domain"/>
    <property type="match status" value="1"/>
</dbReference>
<dbReference type="Pfam" id="PF00593">
    <property type="entry name" value="TonB_dep_Rec_b-barrel"/>
    <property type="match status" value="1"/>
</dbReference>
<dbReference type="InterPro" id="IPR012910">
    <property type="entry name" value="Plug_dom"/>
</dbReference>
<feature type="domain" description="TonB-dependent receptor-like beta-barrel" evidence="13">
    <location>
        <begin position="302"/>
        <end position="740"/>
    </location>
</feature>
<dbReference type="GO" id="GO:0009279">
    <property type="term" value="C:cell outer membrane"/>
    <property type="evidence" value="ECO:0007669"/>
    <property type="project" value="UniProtKB-SubCell"/>
</dbReference>
<keyword evidence="3 10" id="KW-1134">Transmembrane beta strand</keyword>
<dbReference type="Gene3D" id="2.40.170.20">
    <property type="entry name" value="TonB-dependent receptor, beta-barrel domain"/>
    <property type="match status" value="1"/>
</dbReference>
<dbReference type="EMBL" id="QWGR01000023">
    <property type="protein sequence ID" value="RIJ45558.1"/>
    <property type="molecule type" value="Genomic_DNA"/>
</dbReference>
<dbReference type="GO" id="GO:0015344">
    <property type="term" value="F:siderophore uptake transmembrane transporter activity"/>
    <property type="evidence" value="ECO:0007669"/>
    <property type="project" value="TreeGrafter"/>
</dbReference>
<evidence type="ECO:0000259" key="14">
    <source>
        <dbReference type="Pfam" id="PF07715"/>
    </source>
</evidence>
<keyword evidence="5 12" id="KW-0732">Signal</keyword>
<evidence type="ECO:0000256" key="3">
    <source>
        <dbReference type="ARBA" id="ARBA00022452"/>
    </source>
</evidence>
<accession>A0A399SQB7</accession>
<comment type="subcellular location">
    <subcellularLocation>
        <location evidence="1 10">Cell outer membrane</location>
        <topology evidence="1 10">Multi-pass membrane protein</topology>
    </subcellularLocation>
</comment>
<dbReference type="SUPFAM" id="SSF49464">
    <property type="entry name" value="Carboxypeptidase regulatory domain-like"/>
    <property type="match status" value="1"/>
</dbReference>
<dbReference type="GO" id="GO:0044718">
    <property type="term" value="P:siderophore transmembrane transport"/>
    <property type="evidence" value="ECO:0007669"/>
    <property type="project" value="TreeGrafter"/>
</dbReference>
<evidence type="ECO:0000256" key="8">
    <source>
        <dbReference type="ARBA" id="ARBA00023170"/>
    </source>
</evidence>
<evidence type="ECO:0000313" key="16">
    <source>
        <dbReference type="Proteomes" id="UP000265926"/>
    </source>
</evidence>
<evidence type="ECO:0000313" key="15">
    <source>
        <dbReference type="EMBL" id="RIJ45558.1"/>
    </source>
</evidence>
<dbReference type="PANTHER" id="PTHR30069:SF29">
    <property type="entry name" value="HEMOGLOBIN AND HEMOGLOBIN-HAPTOGLOBIN-BINDING PROTEIN 1-RELATED"/>
    <property type="match status" value="1"/>
</dbReference>
<comment type="similarity">
    <text evidence="10 11">Belongs to the TonB-dependent receptor family.</text>
</comment>
<gene>
    <name evidence="15" type="ORF">D1614_22545</name>
</gene>
<dbReference type="RefSeq" id="WP_119440265.1">
    <property type="nucleotide sequence ID" value="NZ_QWGR01000023.1"/>
</dbReference>